<evidence type="ECO:0000313" key="3">
    <source>
        <dbReference type="Proteomes" id="UP001049176"/>
    </source>
</evidence>
<reference evidence="2" key="1">
    <citation type="journal article" date="2021" name="Genome Biol. Evol.">
        <title>The assembled and annotated genome of the fairy-ring fungus Marasmius oreades.</title>
        <authorList>
            <person name="Hiltunen M."/>
            <person name="Ament-Velasquez S.L."/>
            <person name="Johannesson H."/>
        </authorList>
    </citation>
    <scope>NUCLEOTIDE SEQUENCE</scope>
    <source>
        <strain evidence="2">03SP1</strain>
    </source>
</reference>
<protein>
    <submittedName>
        <fullName evidence="2">Uncharacterized protein</fullName>
    </submittedName>
</protein>
<dbReference type="RefSeq" id="XP_043011566.1">
    <property type="nucleotide sequence ID" value="XM_043150478.1"/>
</dbReference>
<dbReference type="AlphaFoldDB" id="A0A9P7S421"/>
<dbReference type="GeneID" id="66074959"/>
<proteinExistence type="predicted"/>
<feature type="region of interest" description="Disordered" evidence="1">
    <location>
        <begin position="30"/>
        <end position="85"/>
    </location>
</feature>
<dbReference type="Proteomes" id="UP001049176">
    <property type="component" value="Chromosome 3"/>
</dbReference>
<organism evidence="2 3">
    <name type="scientific">Marasmius oreades</name>
    <name type="common">fairy-ring Marasmius</name>
    <dbReference type="NCBI Taxonomy" id="181124"/>
    <lineage>
        <taxon>Eukaryota</taxon>
        <taxon>Fungi</taxon>
        <taxon>Dikarya</taxon>
        <taxon>Basidiomycota</taxon>
        <taxon>Agaricomycotina</taxon>
        <taxon>Agaricomycetes</taxon>
        <taxon>Agaricomycetidae</taxon>
        <taxon>Agaricales</taxon>
        <taxon>Marasmiineae</taxon>
        <taxon>Marasmiaceae</taxon>
        <taxon>Marasmius</taxon>
    </lineage>
</organism>
<dbReference type="KEGG" id="more:E1B28_005883"/>
<sequence length="344" mass="38054">MLKPRIQLTRVSSSTPHFVSISRAPSRLQRNPAFEAPIRPQKHNFSSELGLRRDLPPDSSNTTGDPSDPPEHNNNDKGPEVSDQEWEMRTGRAIDILTNTLPDFFNIGLLTSINKSTGEPQPTSSIHIRAVNASPLDYRTRNESMESIYSPKVQLSYTPPVELPVPFPKTLKIEGLPLYIASSAFVRHTLNALYSGLTITIHKVSVNTPKLSSSSYQEELPPSPSFPPDKTPSRKNREKNLSISLRVTGTARVSGSLGEWEVNCTYGFSPATGLIYMHTINSIEPAPHLTVYDAIRVSLGGVFGHGYRLPEASERMKRHGPETAFSGRPELQARSAENRGHLAR</sequence>
<name>A0A9P7S421_9AGAR</name>
<keyword evidence="3" id="KW-1185">Reference proteome</keyword>
<feature type="compositionally biased region" description="Pro residues" evidence="1">
    <location>
        <begin position="221"/>
        <end position="230"/>
    </location>
</feature>
<comment type="caution">
    <text evidence="2">The sequence shown here is derived from an EMBL/GenBank/DDBJ whole genome shotgun (WGS) entry which is preliminary data.</text>
</comment>
<dbReference type="EMBL" id="CM032183">
    <property type="protein sequence ID" value="KAG7095096.1"/>
    <property type="molecule type" value="Genomic_DNA"/>
</dbReference>
<feature type="compositionally biased region" description="Basic and acidic residues" evidence="1">
    <location>
        <begin position="69"/>
        <end position="85"/>
    </location>
</feature>
<evidence type="ECO:0000256" key="1">
    <source>
        <dbReference type="SAM" id="MobiDB-lite"/>
    </source>
</evidence>
<evidence type="ECO:0000313" key="2">
    <source>
        <dbReference type="EMBL" id="KAG7095096.1"/>
    </source>
</evidence>
<feature type="region of interest" description="Disordered" evidence="1">
    <location>
        <begin position="213"/>
        <end position="239"/>
    </location>
</feature>
<feature type="region of interest" description="Disordered" evidence="1">
    <location>
        <begin position="313"/>
        <end position="344"/>
    </location>
</feature>
<dbReference type="OrthoDB" id="1099063at2759"/>
<gene>
    <name evidence="2" type="ORF">E1B28_005883</name>
</gene>
<accession>A0A9P7S421</accession>